<comment type="caution">
    <text evidence="1">The sequence shown here is derived from an EMBL/GenBank/DDBJ whole genome shotgun (WGS) entry which is preliminary data.</text>
</comment>
<dbReference type="RefSeq" id="WP_190890368.1">
    <property type="nucleotide sequence ID" value="NZ_JACWZY010000027.1"/>
</dbReference>
<keyword evidence="1" id="KW-0378">Hydrolase</keyword>
<name>A0A926Y004_9BACT</name>
<accession>A0A926Y004</accession>
<gene>
    <name evidence="1" type="ORF">IC229_25760</name>
</gene>
<evidence type="ECO:0000313" key="1">
    <source>
        <dbReference type="EMBL" id="MBD2704078.1"/>
    </source>
</evidence>
<dbReference type="Pfam" id="PF09411">
    <property type="entry name" value="PagL"/>
    <property type="match status" value="1"/>
</dbReference>
<dbReference type="GO" id="GO:0016787">
    <property type="term" value="F:hydrolase activity"/>
    <property type="evidence" value="ECO:0007669"/>
    <property type="project" value="UniProtKB-KW"/>
</dbReference>
<evidence type="ECO:0000313" key="2">
    <source>
        <dbReference type="Proteomes" id="UP000598820"/>
    </source>
</evidence>
<protein>
    <submittedName>
        <fullName evidence="1">Acyloxyacyl hydrolase</fullName>
    </submittedName>
</protein>
<dbReference type="AlphaFoldDB" id="A0A926Y004"/>
<keyword evidence="2" id="KW-1185">Reference proteome</keyword>
<sequence>MSSLWIFGGLVLSISGVPADSVQKQISVQAHTGFIIPHAPDLRAISESTPIGVMFEYSRLNLQRSAYERCNCLARIGVYTHYVAFNNPTELGRIVGGGAFFEPLIRYGKPVSFSLKASAGLAYLTRYFNEQTNPRNTFFGAALNGWLSLSAATYLRLSPNVQINVAANYNHISNGGTRQPNRGMNFPTASVGLLYTIRPIPLPNPANWTKPVLTKRWTLRLMPFSSIRTLPQTDNFPEQATWLFGMTATTGWRLNRFHAVSGGVEGVHDGYVREQRRRNNQAPVGWQLALLGGYELWLGRYRFTTHLGWNAYQPNSIPDGRVFQRYQLLYALRPQIRVGLGLKAKLNVAEGFDLRVGAEF</sequence>
<dbReference type="Proteomes" id="UP000598820">
    <property type="component" value="Unassembled WGS sequence"/>
</dbReference>
<proteinExistence type="predicted"/>
<organism evidence="1 2">
    <name type="scientific">Spirosoma profusum</name>
    <dbReference type="NCBI Taxonomy" id="2771354"/>
    <lineage>
        <taxon>Bacteria</taxon>
        <taxon>Pseudomonadati</taxon>
        <taxon>Bacteroidota</taxon>
        <taxon>Cytophagia</taxon>
        <taxon>Cytophagales</taxon>
        <taxon>Cytophagaceae</taxon>
        <taxon>Spirosoma</taxon>
    </lineage>
</organism>
<reference evidence="1" key="1">
    <citation type="submission" date="2020-09" db="EMBL/GenBank/DDBJ databases">
        <authorList>
            <person name="Kim M.K."/>
        </authorList>
    </citation>
    <scope>NUCLEOTIDE SEQUENCE</scope>
    <source>
        <strain evidence="1">BT702</strain>
    </source>
</reference>
<dbReference type="InterPro" id="IPR018550">
    <property type="entry name" value="Lipid-A_deacylase-rel"/>
</dbReference>
<dbReference type="EMBL" id="JACWZY010000027">
    <property type="protein sequence ID" value="MBD2704078.1"/>
    <property type="molecule type" value="Genomic_DNA"/>
</dbReference>
<dbReference type="Gene3D" id="2.40.160.20">
    <property type="match status" value="1"/>
</dbReference>